<comment type="caution">
    <text evidence="2">The sequence shown here is derived from an EMBL/GenBank/DDBJ whole genome shotgun (WGS) entry which is preliminary data.</text>
</comment>
<keyword evidence="1" id="KW-1133">Transmembrane helix</keyword>
<accession>A0ABS0Y570</accession>
<evidence type="ECO:0000313" key="2">
    <source>
        <dbReference type="EMBL" id="MBJ6127467.1"/>
    </source>
</evidence>
<keyword evidence="1" id="KW-0472">Membrane</keyword>
<dbReference type="EMBL" id="JAELXT010000025">
    <property type="protein sequence ID" value="MBJ6127467.1"/>
    <property type="molecule type" value="Genomic_DNA"/>
</dbReference>
<proteinExistence type="predicted"/>
<evidence type="ECO:0000313" key="3">
    <source>
        <dbReference type="Proteomes" id="UP000620670"/>
    </source>
</evidence>
<keyword evidence="3" id="KW-1185">Reference proteome</keyword>
<feature type="transmembrane region" description="Helical" evidence="1">
    <location>
        <begin position="28"/>
        <end position="50"/>
    </location>
</feature>
<organism evidence="2 3">
    <name type="scientific">Microvirga splendida</name>
    <dbReference type="NCBI Taxonomy" id="2795727"/>
    <lineage>
        <taxon>Bacteria</taxon>
        <taxon>Pseudomonadati</taxon>
        <taxon>Pseudomonadota</taxon>
        <taxon>Alphaproteobacteria</taxon>
        <taxon>Hyphomicrobiales</taxon>
        <taxon>Methylobacteriaceae</taxon>
        <taxon>Microvirga</taxon>
    </lineage>
</organism>
<reference evidence="3" key="1">
    <citation type="submission" date="2020-12" db="EMBL/GenBank/DDBJ databases">
        <title>Hymenobacter sp.</title>
        <authorList>
            <person name="Kim M.K."/>
        </authorList>
    </citation>
    <scope>NUCLEOTIDE SEQUENCE [LARGE SCALE GENOMIC DNA]</scope>
    <source>
        <strain evidence="3">BT325</strain>
    </source>
</reference>
<sequence>MIGWIIRVLLIVAGIVTGWFVARDAAIFGFAQVMVALLLITVVFAILAFWPSHWTINPNRFRKSR</sequence>
<keyword evidence="1" id="KW-0812">Transmembrane</keyword>
<dbReference type="RefSeq" id="WP_199050688.1">
    <property type="nucleotide sequence ID" value="NZ_JAELXT010000025.1"/>
</dbReference>
<evidence type="ECO:0008006" key="4">
    <source>
        <dbReference type="Google" id="ProtNLM"/>
    </source>
</evidence>
<evidence type="ECO:0000256" key="1">
    <source>
        <dbReference type="SAM" id="Phobius"/>
    </source>
</evidence>
<protein>
    <recommendedName>
        <fullName evidence="4">DUF1328 domain-containing protein</fullName>
    </recommendedName>
</protein>
<dbReference type="Proteomes" id="UP000620670">
    <property type="component" value="Unassembled WGS sequence"/>
</dbReference>
<gene>
    <name evidence="2" type="ORF">JAO75_18865</name>
</gene>
<feature type="transmembrane region" description="Helical" evidence="1">
    <location>
        <begin position="5"/>
        <end position="22"/>
    </location>
</feature>
<name>A0ABS0Y570_9HYPH</name>